<dbReference type="PANTHER" id="PTHR43639">
    <property type="entry name" value="OXIDOREDUCTASE, SHORT-CHAIN DEHYDROGENASE/REDUCTASE FAMILY (AFU_ORTHOLOGUE AFUA_5G02870)"/>
    <property type="match status" value="1"/>
</dbReference>
<sequence length="254" mass="26574">MAGKVQDKVVMVTGAGTGFGAQLAVRAAQEGASRVIVHYRSSAAGAEETAANVRAAGAEATLMQGDISVWDEIKRMADEAGDVDVLVNNVGDMASSQTSWRELDEATIDHCLAVDIKGTMLMVHEFGTRMLDRGARGAIVNIGSTVIVRGSPRAPIYAAGKYGLLGITKSYAKALAPQVRVNIFAPGFMATPAVLERPDFQAGRGEQITRDTPMGQIPPPEELTGAALFLASDDAGHITGSYMICDGGYSMLGA</sequence>
<dbReference type="EMBL" id="JAPDOD010000001">
    <property type="protein sequence ID" value="MDA0159085.1"/>
    <property type="molecule type" value="Genomic_DNA"/>
</dbReference>
<dbReference type="FunFam" id="3.40.50.720:FF:000084">
    <property type="entry name" value="Short-chain dehydrogenase reductase"/>
    <property type="match status" value="1"/>
</dbReference>
<dbReference type="InterPro" id="IPR002347">
    <property type="entry name" value="SDR_fam"/>
</dbReference>
<evidence type="ECO:0000313" key="4">
    <source>
        <dbReference type="Proteomes" id="UP001149140"/>
    </source>
</evidence>
<organism evidence="3 4">
    <name type="scientific">Solirubrobacter ginsenosidimutans</name>
    <dbReference type="NCBI Taxonomy" id="490573"/>
    <lineage>
        <taxon>Bacteria</taxon>
        <taxon>Bacillati</taxon>
        <taxon>Actinomycetota</taxon>
        <taxon>Thermoleophilia</taxon>
        <taxon>Solirubrobacterales</taxon>
        <taxon>Solirubrobacteraceae</taxon>
        <taxon>Solirubrobacter</taxon>
    </lineage>
</organism>
<name>A0A9X3MMY9_9ACTN</name>
<dbReference type="Proteomes" id="UP001149140">
    <property type="component" value="Unassembled WGS sequence"/>
</dbReference>
<dbReference type="PROSITE" id="PS00061">
    <property type="entry name" value="ADH_SHORT"/>
    <property type="match status" value="1"/>
</dbReference>
<evidence type="ECO:0000256" key="2">
    <source>
        <dbReference type="ARBA" id="ARBA00023002"/>
    </source>
</evidence>
<dbReference type="GO" id="GO:0016491">
    <property type="term" value="F:oxidoreductase activity"/>
    <property type="evidence" value="ECO:0007669"/>
    <property type="project" value="UniProtKB-KW"/>
</dbReference>
<evidence type="ECO:0000313" key="3">
    <source>
        <dbReference type="EMBL" id="MDA0159085.1"/>
    </source>
</evidence>
<dbReference type="CDD" id="cd05233">
    <property type="entry name" value="SDR_c"/>
    <property type="match status" value="1"/>
</dbReference>
<protein>
    <submittedName>
        <fullName evidence="3">SDR family oxidoreductase</fullName>
    </submittedName>
</protein>
<dbReference type="Pfam" id="PF13561">
    <property type="entry name" value="adh_short_C2"/>
    <property type="match status" value="1"/>
</dbReference>
<dbReference type="PANTHER" id="PTHR43639:SF1">
    <property type="entry name" value="SHORT-CHAIN DEHYDROGENASE_REDUCTASE FAMILY PROTEIN"/>
    <property type="match status" value="1"/>
</dbReference>
<reference evidence="3" key="1">
    <citation type="submission" date="2022-10" db="EMBL/GenBank/DDBJ databases">
        <title>The WGS of Solirubrobacter ginsenosidimutans DSM 21036.</title>
        <authorList>
            <person name="Jiang Z."/>
        </authorList>
    </citation>
    <scope>NUCLEOTIDE SEQUENCE</scope>
    <source>
        <strain evidence="3">DSM 21036</strain>
    </source>
</reference>
<dbReference type="Gene3D" id="3.40.50.720">
    <property type="entry name" value="NAD(P)-binding Rossmann-like Domain"/>
    <property type="match status" value="1"/>
</dbReference>
<dbReference type="RefSeq" id="WP_270037742.1">
    <property type="nucleotide sequence ID" value="NZ_JAPDOD010000001.1"/>
</dbReference>
<proteinExistence type="inferred from homology"/>
<dbReference type="InterPro" id="IPR020904">
    <property type="entry name" value="Sc_DH/Rdtase_CS"/>
</dbReference>
<dbReference type="AlphaFoldDB" id="A0A9X3MMY9"/>
<comment type="caution">
    <text evidence="3">The sequence shown here is derived from an EMBL/GenBank/DDBJ whole genome shotgun (WGS) entry which is preliminary data.</text>
</comment>
<keyword evidence="2" id="KW-0560">Oxidoreductase</keyword>
<dbReference type="SUPFAM" id="SSF51735">
    <property type="entry name" value="NAD(P)-binding Rossmann-fold domains"/>
    <property type="match status" value="1"/>
</dbReference>
<comment type="similarity">
    <text evidence="1">Belongs to the short-chain dehydrogenases/reductases (SDR) family.</text>
</comment>
<dbReference type="InterPro" id="IPR036291">
    <property type="entry name" value="NAD(P)-bd_dom_sf"/>
</dbReference>
<evidence type="ECO:0000256" key="1">
    <source>
        <dbReference type="ARBA" id="ARBA00006484"/>
    </source>
</evidence>
<keyword evidence="4" id="KW-1185">Reference proteome</keyword>
<accession>A0A9X3MMY9</accession>
<dbReference type="PRINTS" id="PR00080">
    <property type="entry name" value="SDRFAMILY"/>
</dbReference>
<dbReference type="PRINTS" id="PR00081">
    <property type="entry name" value="GDHRDH"/>
</dbReference>
<gene>
    <name evidence="3" type="ORF">OM076_02310</name>
</gene>